<proteinExistence type="predicted"/>
<evidence type="ECO:0000313" key="3">
    <source>
        <dbReference type="EMBL" id="AQP54136.1"/>
    </source>
</evidence>
<feature type="compositionally biased region" description="Polar residues" evidence="1">
    <location>
        <begin position="235"/>
        <end position="252"/>
    </location>
</feature>
<gene>
    <name evidence="3" type="ORF">BW732_07835</name>
</gene>
<sequence>MEALLALVFTNISKFLNYLNINPRLQNKIFTVAGVFPTLYILRIVKGYYANKNYWQSAVYLIIFIILMYFIIINFIYYFRDKKVKWDVTNFIEDIVPEDVTFNGDAPTNPASTPVIHGEKLALDLVDEADMILEDIIQKLIDSKQIAHNELSVDTYFLDKYTLIPYYKIRYGELFIGSSYKDMQKIATIHLKENADDLVPLGVFVLGGPYKKDGIIYKEPYAIQLRVKEADKINATESEPTTSDTTIANNKNDTNDNH</sequence>
<reference evidence="3 4" key="1">
    <citation type="journal article" date="2010" name="Int. J. Syst. Evol. Microbiol.">
        <title>Vagococcus penaei sp. nov., isolated from spoilage microbiota of cooked shrimp (Penaeus vannamei).</title>
        <authorList>
            <person name="Jaffres E."/>
            <person name="Prevost H."/>
            <person name="Rossero A."/>
            <person name="Joffraud J.J."/>
            <person name="Dousset X."/>
        </authorList>
    </citation>
    <scope>NUCLEOTIDE SEQUENCE [LARGE SCALE GENOMIC DNA]</scope>
    <source>
        <strain evidence="3 4">CD276</strain>
    </source>
</reference>
<dbReference type="InterPro" id="IPR046503">
    <property type="entry name" value="DUF6681"/>
</dbReference>
<protein>
    <submittedName>
        <fullName evidence="3">Uncharacterized protein</fullName>
    </submittedName>
</protein>
<dbReference type="EMBL" id="CP019609">
    <property type="protein sequence ID" value="AQP54136.1"/>
    <property type="molecule type" value="Genomic_DNA"/>
</dbReference>
<keyword evidence="2" id="KW-1133">Transmembrane helix</keyword>
<evidence type="ECO:0000313" key="4">
    <source>
        <dbReference type="Proteomes" id="UP000188246"/>
    </source>
</evidence>
<dbReference type="KEGG" id="vpi:BW732_07835"/>
<dbReference type="OrthoDB" id="2192445at2"/>
<dbReference type="Pfam" id="PF20386">
    <property type="entry name" value="DUF6681"/>
    <property type="match status" value="1"/>
</dbReference>
<keyword evidence="2" id="KW-0472">Membrane</keyword>
<evidence type="ECO:0000256" key="2">
    <source>
        <dbReference type="SAM" id="Phobius"/>
    </source>
</evidence>
<organism evidence="3 4">
    <name type="scientific">Vagococcus penaei</name>
    <dbReference type="NCBI Taxonomy" id="633807"/>
    <lineage>
        <taxon>Bacteria</taxon>
        <taxon>Bacillati</taxon>
        <taxon>Bacillota</taxon>
        <taxon>Bacilli</taxon>
        <taxon>Lactobacillales</taxon>
        <taxon>Enterococcaceae</taxon>
        <taxon>Vagococcus</taxon>
    </lineage>
</organism>
<feature type="transmembrane region" description="Helical" evidence="2">
    <location>
        <begin position="57"/>
        <end position="79"/>
    </location>
</feature>
<dbReference type="AlphaFoldDB" id="A0A1Q2D6T4"/>
<name>A0A1Q2D6T4_9ENTE</name>
<feature type="region of interest" description="Disordered" evidence="1">
    <location>
        <begin position="234"/>
        <end position="258"/>
    </location>
</feature>
<evidence type="ECO:0000256" key="1">
    <source>
        <dbReference type="SAM" id="MobiDB-lite"/>
    </source>
</evidence>
<keyword evidence="4" id="KW-1185">Reference proteome</keyword>
<accession>A0A1Q2D6T4</accession>
<keyword evidence="2" id="KW-0812">Transmembrane</keyword>
<dbReference type="Proteomes" id="UP000188246">
    <property type="component" value="Chromosome"/>
</dbReference>
<dbReference type="RefSeq" id="WP_077276212.1">
    <property type="nucleotide sequence ID" value="NZ_CP019609.1"/>
</dbReference>
<dbReference type="STRING" id="633807.BW732_07835"/>